<evidence type="ECO:0000313" key="1">
    <source>
        <dbReference type="EMBL" id="MDF4193021.1"/>
    </source>
</evidence>
<organism evidence="1 2">
    <name type="scientific">Bacillus amyloliquefaciens</name>
    <name type="common">Bacillus velezensis</name>
    <dbReference type="NCBI Taxonomy" id="1390"/>
    <lineage>
        <taxon>Bacteria</taxon>
        <taxon>Bacillati</taxon>
        <taxon>Bacillota</taxon>
        <taxon>Bacilli</taxon>
        <taxon>Bacillales</taxon>
        <taxon>Bacillaceae</taxon>
        <taxon>Bacillus</taxon>
        <taxon>Bacillus amyloliquefaciens group</taxon>
    </lineage>
</organism>
<dbReference type="AlphaFoldDB" id="A0AAP3YCE7"/>
<reference evidence="1" key="1">
    <citation type="submission" date="2023-02" db="EMBL/GenBank/DDBJ databases">
        <title>Draft Whole-Genome Sequences of Bacillus Strains of Potential Probiotic for Poultry.</title>
        <authorList>
            <person name="Ma L.M."/>
            <person name="Lopez-Guerra N."/>
            <person name="Zhang G."/>
        </authorList>
    </citation>
    <scope>NUCLEOTIDE SEQUENCE</scope>
    <source>
        <strain evidence="1">OSU1013-24</strain>
    </source>
</reference>
<gene>
    <name evidence="1" type="ORF">PV946_04375</name>
</gene>
<evidence type="ECO:0000313" key="2">
    <source>
        <dbReference type="Proteomes" id="UP001222377"/>
    </source>
</evidence>
<dbReference type="RefSeq" id="WP_014418644.1">
    <property type="nucleotide sequence ID" value="NZ_CP041691.1"/>
</dbReference>
<dbReference type="Proteomes" id="UP001222377">
    <property type="component" value="Unassembled WGS sequence"/>
</dbReference>
<name>A0AAP3YCE7_BACAM</name>
<comment type="caution">
    <text evidence="1">The sequence shown here is derived from an EMBL/GenBank/DDBJ whole genome shotgun (WGS) entry which is preliminary data.</text>
</comment>
<sequence length="56" mass="6406">MSTWSGVLTIRDWYEAALRNNYYSLILLIEFLVCEKKNGAAAGFGRGAEFLFTREI</sequence>
<protein>
    <submittedName>
        <fullName evidence="1">Uncharacterized protein</fullName>
    </submittedName>
</protein>
<accession>A0AAP3YCE7</accession>
<proteinExistence type="predicted"/>
<dbReference type="EMBL" id="JARKHX010000001">
    <property type="protein sequence ID" value="MDF4193021.1"/>
    <property type="molecule type" value="Genomic_DNA"/>
</dbReference>